<dbReference type="Gene3D" id="3.30.980.10">
    <property type="entry name" value="Threonyl-trna Synthetase, Chain A, domain 2"/>
    <property type="match status" value="1"/>
</dbReference>
<keyword evidence="10 14" id="KW-0694">RNA-binding</keyword>
<dbReference type="Proteomes" id="UP000183894">
    <property type="component" value="Unassembled WGS sequence"/>
</dbReference>
<dbReference type="InterPro" id="IPR012947">
    <property type="entry name" value="tRNA_SAD"/>
</dbReference>
<dbReference type="PANTHER" id="PTHR11451:SF44">
    <property type="entry name" value="THREONINE--TRNA LIGASE, CHLOROPLASTIC_MITOCHONDRIAL 2"/>
    <property type="match status" value="1"/>
</dbReference>
<dbReference type="InterPro" id="IPR004095">
    <property type="entry name" value="TGS"/>
</dbReference>
<evidence type="ECO:0000259" key="16">
    <source>
        <dbReference type="PROSITE" id="PS51880"/>
    </source>
</evidence>
<proteinExistence type="inferred from homology"/>
<sequence>MSTQEHGQIVVTLPDGSELEVDAGATVEDVAFEIGPGLGRDTVAGVVDGDLVDKATPLYSDARVEIVTAASDEYLDCLRHTAAHVFGQALQRLYPDAKLAIGPPTDDGFYYDISGVEIDRDDLDDIEAEMADIVAADYEMERVLVDRAEALDRYEENRFKREILQHEAAGEDPVSFYRQDDWDDLCQGPHVESTGKIGAFALLDISAAYWRGDEENEQLTRVYGTAFESESELESFLERRREAEERDHRKIGREMDLFSVRDYSPGCVHYHPNGMTIRRELEAYIREKNEELGYQEVWTPELNKTELWKPTGHYDAFKEEGEMFAWEQDDAEYGLKPMNCANHAHIYGNERHSYRDLPLKYSEFGTVYRNEQSGELSGLLRVRGLTQDDGHAFVRPDQIEDEIRQTVRVIEEIYEQFDLEVLYKLETRGDDAIGSDEIWETATSSLRNALEREGIEYDVEEGEAAFYGPKIGLDVRDALGREWTIGTVQVDFNIPRRLDLVYVGKDNEEHRPVAIHRALLGSFERFMGVLIEHFKGNFPLWLAPEQVRVLPISKAHHEYAHEVAEELSDFRVEVEDRDWTIGRKIAEAHEDRVPYMLIVGDDEAESGTVSVRDRQEREKNDVPVDAFRDHIEAERAEKRTEVDFLG</sequence>
<comment type="subunit">
    <text evidence="14">Homodimer.</text>
</comment>
<dbReference type="InterPro" id="IPR004154">
    <property type="entry name" value="Anticodon-bd"/>
</dbReference>
<dbReference type="EMBL" id="FOAD01000001">
    <property type="protein sequence ID" value="SEK45540.1"/>
    <property type="molecule type" value="Genomic_DNA"/>
</dbReference>
<keyword evidence="9 14" id="KW-0067">ATP-binding</keyword>
<dbReference type="Pfam" id="PF03129">
    <property type="entry name" value="HGTP_anticodon"/>
    <property type="match status" value="1"/>
</dbReference>
<dbReference type="SUPFAM" id="SSF55186">
    <property type="entry name" value="ThrRS/AlaRS common domain"/>
    <property type="match status" value="1"/>
</dbReference>
<dbReference type="Gene3D" id="3.10.20.30">
    <property type="match status" value="1"/>
</dbReference>
<feature type="binding site" evidence="14">
    <location>
        <position position="391"/>
    </location>
    <ligand>
        <name>Zn(2+)</name>
        <dbReference type="ChEBI" id="CHEBI:29105"/>
        <note>catalytic</note>
    </ligand>
</feature>
<evidence type="ECO:0000256" key="6">
    <source>
        <dbReference type="ARBA" id="ARBA00022723"/>
    </source>
</evidence>
<keyword evidence="7 14" id="KW-0547">Nucleotide-binding</keyword>
<evidence type="ECO:0000256" key="12">
    <source>
        <dbReference type="ARBA" id="ARBA00023146"/>
    </source>
</evidence>
<dbReference type="FunFam" id="3.40.50.800:FF:000001">
    <property type="entry name" value="Threonine--tRNA ligase"/>
    <property type="match status" value="1"/>
</dbReference>
<dbReference type="InterPro" id="IPR002314">
    <property type="entry name" value="aa-tRNA-synt_IIb"/>
</dbReference>
<dbReference type="Pfam" id="PF07973">
    <property type="entry name" value="tRNA_SAD"/>
    <property type="match status" value="1"/>
</dbReference>
<evidence type="ECO:0000259" key="15">
    <source>
        <dbReference type="PROSITE" id="PS50862"/>
    </source>
</evidence>
<dbReference type="HAMAP" id="MF_00184">
    <property type="entry name" value="Thr_tRNA_synth"/>
    <property type="match status" value="1"/>
</dbReference>
<comment type="subcellular location">
    <subcellularLocation>
        <location evidence="1 14">Cytoplasm</location>
    </subcellularLocation>
</comment>
<keyword evidence="4 14" id="KW-0820">tRNA-binding</keyword>
<dbReference type="OrthoDB" id="372136at2157"/>
<dbReference type="GO" id="GO:0004829">
    <property type="term" value="F:threonine-tRNA ligase activity"/>
    <property type="evidence" value="ECO:0007669"/>
    <property type="project" value="UniProtKB-UniRule"/>
</dbReference>
<dbReference type="PRINTS" id="PR01047">
    <property type="entry name" value="TRNASYNTHTHR"/>
</dbReference>
<dbReference type="Gene3D" id="3.40.50.800">
    <property type="entry name" value="Anticodon-binding domain"/>
    <property type="match status" value="1"/>
</dbReference>
<dbReference type="InterPro" id="IPR045864">
    <property type="entry name" value="aa-tRNA-synth_II/BPL/LPL"/>
</dbReference>
<dbReference type="InterPro" id="IPR012675">
    <property type="entry name" value="Beta-grasp_dom_sf"/>
</dbReference>
<dbReference type="CDD" id="cd00771">
    <property type="entry name" value="ThrRS_core"/>
    <property type="match status" value="1"/>
</dbReference>
<comment type="cofactor">
    <cofactor evidence="14">
        <name>Zn(2+)</name>
        <dbReference type="ChEBI" id="CHEBI:29105"/>
    </cofactor>
    <text evidence="14">Binds 1 zinc ion per subunit.</text>
</comment>
<reference evidence="17 18" key="1">
    <citation type="submission" date="2016-10" db="EMBL/GenBank/DDBJ databases">
        <authorList>
            <person name="de Groot N.N."/>
        </authorList>
    </citation>
    <scope>NUCLEOTIDE SEQUENCE [LARGE SCALE GENOMIC DNA]</scope>
    <source>
        <strain evidence="17 18">CDM_5</strain>
    </source>
</reference>
<evidence type="ECO:0000256" key="7">
    <source>
        <dbReference type="ARBA" id="ARBA00022741"/>
    </source>
</evidence>
<protein>
    <recommendedName>
        <fullName evidence="14">Threonine--tRNA ligase</fullName>
        <ecNumber evidence="14">6.1.1.3</ecNumber>
    </recommendedName>
    <alternativeName>
        <fullName evidence="14">Threonyl-tRNA synthetase</fullName>
        <shortName evidence="14">ThrRS</shortName>
    </alternativeName>
</protein>
<evidence type="ECO:0000313" key="18">
    <source>
        <dbReference type="Proteomes" id="UP000183894"/>
    </source>
</evidence>
<dbReference type="InterPro" id="IPR047246">
    <property type="entry name" value="ThrRS_anticodon"/>
</dbReference>
<keyword evidence="6 14" id="KW-0479">Metal-binding</keyword>
<dbReference type="Gene3D" id="3.30.54.20">
    <property type="match status" value="1"/>
</dbReference>
<dbReference type="InterPro" id="IPR018163">
    <property type="entry name" value="Thr/Ala-tRNA-synth_IIc_edit"/>
</dbReference>
<dbReference type="FunFam" id="3.30.930.10:FF:000002">
    <property type="entry name" value="Threonine--tRNA ligase"/>
    <property type="match status" value="1"/>
</dbReference>
<dbReference type="CDD" id="cd01667">
    <property type="entry name" value="TGS_ThrRS"/>
    <property type="match status" value="1"/>
</dbReference>
<dbReference type="CDD" id="cd00860">
    <property type="entry name" value="ThrRS_anticodon"/>
    <property type="match status" value="1"/>
</dbReference>
<comment type="similarity">
    <text evidence="2 14">Belongs to the class-II aminoacyl-tRNA synthetase family.</text>
</comment>
<dbReference type="InterPro" id="IPR036621">
    <property type="entry name" value="Anticodon-bd_dom_sf"/>
</dbReference>
<dbReference type="SUPFAM" id="SSF81271">
    <property type="entry name" value="TGS-like"/>
    <property type="match status" value="1"/>
</dbReference>
<evidence type="ECO:0000256" key="9">
    <source>
        <dbReference type="ARBA" id="ARBA00022840"/>
    </source>
</evidence>
<dbReference type="EC" id="6.1.1.3" evidence="14"/>
<dbReference type="RefSeq" id="WP_074791744.1">
    <property type="nucleotide sequence ID" value="NZ_FOAD01000001.1"/>
</dbReference>
<feature type="binding site" evidence="14">
    <location>
        <position position="516"/>
    </location>
    <ligand>
        <name>Zn(2+)</name>
        <dbReference type="ChEBI" id="CHEBI:29105"/>
        <note>catalytic</note>
    </ligand>
</feature>
<dbReference type="PROSITE" id="PS50862">
    <property type="entry name" value="AA_TRNA_LIGASE_II"/>
    <property type="match status" value="1"/>
</dbReference>
<feature type="domain" description="Aminoacyl-transfer RNA synthetases class-II family profile" evidence="15">
    <location>
        <begin position="270"/>
        <end position="539"/>
    </location>
</feature>
<dbReference type="InterPro" id="IPR006195">
    <property type="entry name" value="aa-tRNA-synth_II"/>
</dbReference>
<dbReference type="Gene3D" id="3.30.930.10">
    <property type="entry name" value="Bira Bifunctional Protein, Domain 2"/>
    <property type="match status" value="1"/>
</dbReference>
<evidence type="ECO:0000256" key="3">
    <source>
        <dbReference type="ARBA" id="ARBA00022490"/>
    </source>
</evidence>
<evidence type="ECO:0000313" key="17">
    <source>
        <dbReference type="EMBL" id="SEK45540.1"/>
    </source>
</evidence>
<keyword evidence="5 14" id="KW-0436">Ligase</keyword>
<evidence type="ECO:0000256" key="1">
    <source>
        <dbReference type="ARBA" id="ARBA00004496"/>
    </source>
</evidence>
<dbReference type="AlphaFoldDB" id="A0A1H7H921"/>
<evidence type="ECO:0000256" key="5">
    <source>
        <dbReference type="ARBA" id="ARBA00022598"/>
    </source>
</evidence>
<evidence type="ECO:0000256" key="2">
    <source>
        <dbReference type="ARBA" id="ARBA00008226"/>
    </source>
</evidence>
<dbReference type="GO" id="GO:0046872">
    <property type="term" value="F:metal ion binding"/>
    <property type="evidence" value="ECO:0007669"/>
    <property type="project" value="UniProtKB-KW"/>
</dbReference>
<dbReference type="InterPro" id="IPR012676">
    <property type="entry name" value="TGS-like"/>
</dbReference>
<dbReference type="SUPFAM" id="SSF52954">
    <property type="entry name" value="Class II aaRS ABD-related"/>
    <property type="match status" value="1"/>
</dbReference>
<dbReference type="GO" id="GO:0005737">
    <property type="term" value="C:cytoplasm"/>
    <property type="evidence" value="ECO:0007669"/>
    <property type="project" value="UniProtKB-SubCell"/>
</dbReference>
<evidence type="ECO:0000256" key="8">
    <source>
        <dbReference type="ARBA" id="ARBA00022833"/>
    </source>
</evidence>
<dbReference type="SUPFAM" id="SSF55681">
    <property type="entry name" value="Class II aaRS and biotin synthetases"/>
    <property type="match status" value="1"/>
</dbReference>
<dbReference type="SMART" id="SM00863">
    <property type="entry name" value="tRNA_SAD"/>
    <property type="match status" value="1"/>
</dbReference>
<keyword evidence="12 14" id="KW-0030">Aminoacyl-tRNA synthetase</keyword>
<dbReference type="GO" id="GO:0005524">
    <property type="term" value="F:ATP binding"/>
    <property type="evidence" value="ECO:0007669"/>
    <property type="project" value="UniProtKB-UniRule"/>
</dbReference>
<evidence type="ECO:0000256" key="13">
    <source>
        <dbReference type="ARBA" id="ARBA00049515"/>
    </source>
</evidence>
<keyword evidence="11 14" id="KW-0648">Protein biosynthesis</keyword>
<dbReference type="InterPro" id="IPR002320">
    <property type="entry name" value="Thr-tRNA-ligase_IIa"/>
</dbReference>
<comment type="catalytic activity">
    <reaction evidence="13 14">
        <text>tRNA(Thr) + L-threonine + ATP = L-threonyl-tRNA(Thr) + AMP + diphosphate + H(+)</text>
        <dbReference type="Rhea" id="RHEA:24624"/>
        <dbReference type="Rhea" id="RHEA-COMP:9670"/>
        <dbReference type="Rhea" id="RHEA-COMP:9704"/>
        <dbReference type="ChEBI" id="CHEBI:15378"/>
        <dbReference type="ChEBI" id="CHEBI:30616"/>
        <dbReference type="ChEBI" id="CHEBI:33019"/>
        <dbReference type="ChEBI" id="CHEBI:57926"/>
        <dbReference type="ChEBI" id="CHEBI:78442"/>
        <dbReference type="ChEBI" id="CHEBI:78534"/>
        <dbReference type="ChEBI" id="CHEBI:456215"/>
        <dbReference type="EC" id="6.1.1.3"/>
    </reaction>
</comment>
<organism evidence="17 18">
    <name type="scientific">Haloferax larsenii</name>
    <dbReference type="NCBI Taxonomy" id="302484"/>
    <lineage>
        <taxon>Archaea</taxon>
        <taxon>Methanobacteriati</taxon>
        <taxon>Methanobacteriota</taxon>
        <taxon>Stenosarchaea group</taxon>
        <taxon>Halobacteria</taxon>
        <taxon>Halobacteriales</taxon>
        <taxon>Haloferacaceae</taxon>
        <taxon>Haloferax</taxon>
    </lineage>
</organism>
<evidence type="ECO:0000256" key="14">
    <source>
        <dbReference type="HAMAP-Rule" id="MF_00184"/>
    </source>
</evidence>
<dbReference type="GO" id="GO:0006435">
    <property type="term" value="P:threonyl-tRNA aminoacylation"/>
    <property type="evidence" value="ECO:0007669"/>
    <property type="project" value="UniProtKB-UniRule"/>
</dbReference>
<dbReference type="InterPro" id="IPR033728">
    <property type="entry name" value="ThrRS_core"/>
</dbReference>
<feature type="domain" description="TGS" evidence="16">
    <location>
        <begin position="7"/>
        <end position="68"/>
    </location>
</feature>
<dbReference type="GO" id="GO:0002161">
    <property type="term" value="F:aminoacyl-tRNA deacylase activity"/>
    <property type="evidence" value="ECO:0007669"/>
    <property type="project" value="UniProtKB-ARBA"/>
</dbReference>
<comment type="caution">
    <text evidence="14">Lacks conserved residue(s) required for the propagation of feature annotation.</text>
</comment>
<dbReference type="NCBIfam" id="TIGR00418">
    <property type="entry name" value="thrS"/>
    <property type="match status" value="1"/>
</dbReference>
<evidence type="ECO:0000256" key="11">
    <source>
        <dbReference type="ARBA" id="ARBA00022917"/>
    </source>
</evidence>
<dbReference type="Pfam" id="PF02824">
    <property type="entry name" value="TGS"/>
    <property type="match status" value="1"/>
</dbReference>
<dbReference type="FunFam" id="3.30.980.10:FF:000005">
    <property type="entry name" value="Threonyl-tRNA synthetase, mitochondrial"/>
    <property type="match status" value="1"/>
</dbReference>
<keyword evidence="3 14" id="KW-0963">Cytoplasm</keyword>
<evidence type="ECO:0000256" key="10">
    <source>
        <dbReference type="ARBA" id="ARBA00022884"/>
    </source>
</evidence>
<name>A0A1H7H921_HALLR</name>
<gene>
    <name evidence="14" type="primary">thrS</name>
    <name evidence="17" type="ORF">SAMN04488691_101493</name>
</gene>
<dbReference type="PANTHER" id="PTHR11451">
    <property type="entry name" value="THREONINE-TRNA LIGASE"/>
    <property type="match status" value="1"/>
</dbReference>
<accession>A0A1H7H921</accession>
<dbReference type="Pfam" id="PF00587">
    <property type="entry name" value="tRNA-synt_2b"/>
    <property type="match status" value="1"/>
</dbReference>
<keyword evidence="8 14" id="KW-0862">Zinc</keyword>
<evidence type="ECO:0000256" key="4">
    <source>
        <dbReference type="ARBA" id="ARBA00022555"/>
    </source>
</evidence>
<dbReference type="PROSITE" id="PS51880">
    <property type="entry name" value="TGS"/>
    <property type="match status" value="1"/>
</dbReference>
<dbReference type="GO" id="GO:0000049">
    <property type="term" value="F:tRNA binding"/>
    <property type="evidence" value="ECO:0007669"/>
    <property type="project" value="UniProtKB-KW"/>
</dbReference>
<feature type="binding site" evidence="14">
    <location>
        <position position="340"/>
    </location>
    <ligand>
        <name>Zn(2+)</name>
        <dbReference type="ChEBI" id="CHEBI:29105"/>
        <note>catalytic</note>
    </ligand>
</feature>